<comment type="caution">
    <text evidence="1">The sequence shown here is derived from an EMBL/GenBank/DDBJ whole genome shotgun (WGS) entry which is preliminary data.</text>
</comment>
<keyword evidence="2" id="KW-1185">Reference proteome</keyword>
<evidence type="ECO:0000313" key="1">
    <source>
        <dbReference type="EMBL" id="PZT47403.1"/>
    </source>
</evidence>
<dbReference type="Proteomes" id="UP000249746">
    <property type="component" value="Unassembled WGS sequence"/>
</dbReference>
<dbReference type="AlphaFoldDB" id="A0A2W6PL68"/>
<dbReference type="EMBL" id="NBIU01000036">
    <property type="protein sequence ID" value="PZT47403.1"/>
    <property type="molecule type" value="Genomic_DNA"/>
</dbReference>
<proteinExistence type="predicted"/>
<organism evidence="1 2">
    <name type="scientific">Helicobacter valdiviensis</name>
    <dbReference type="NCBI Taxonomy" id="1458358"/>
    <lineage>
        <taxon>Bacteria</taxon>
        <taxon>Pseudomonadati</taxon>
        <taxon>Campylobacterota</taxon>
        <taxon>Epsilonproteobacteria</taxon>
        <taxon>Campylobacterales</taxon>
        <taxon>Helicobacteraceae</taxon>
        <taxon>Helicobacter</taxon>
    </lineage>
</organism>
<protein>
    <submittedName>
        <fullName evidence="1">Uncharacterized protein</fullName>
    </submittedName>
</protein>
<gene>
    <name evidence="1" type="ORF">B6S12_09210</name>
</gene>
<sequence length="90" mass="10908">MRKLKLFTFDLLYHFIISTSQSDELRYKQDYKSNLFPLYVRIFHPLLLCLRTLSVSKFFENIVKFSRHLPVLFFNPLKYPILLFKGKMPC</sequence>
<evidence type="ECO:0000313" key="2">
    <source>
        <dbReference type="Proteomes" id="UP000249746"/>
    </source>
</evidence>
<reference evidence="1 2" key="1">
    <citation type="submission" date="2017-03" db="EMBL/GenBank/DDBJ databases">
        <title>Genomic and clinical evidence uncovers the enterohepatic species Helicobacter valdiviensis as a potential human intestinal pathogen.</title>
        <authorList>
            <person name="Fresia P."/>
            <person name="Jara R."/>
            <person name="Sierra R."/>
            <person name="Ferres I."/>
            <person name="Greif G."/>
            <person name="Iraola G."/>
            <person name="Collado L."/>
        </authorList>
    </citation>
    <scope>NUCLEOTIDE SEQUENCE [LARGE SCALE GENOMIC DNA]</scope>
    <source>
        <strain evidence="1 2">WBE14</strain>
    </source>
</reference>
<accession>A0A2W6PL68</accession>
<name>A0A2W6PL68_9HELI</name>